<feature type="compositionally biased region" description="Basic residues" evidence="4">
    <location>
        <begin position="239"/>
        <end position="254"/>
    </location>
</feature>
<dbReference type="PANTHER" id="PTHR46031">
    <property type="match status" value="1"/>
</dbReference>
<keyword evidence="7" id="KW-1185">Reference proteome</keyword>
<reference evidence="6" key="2">
    <citation type="journal article" date="2024" name="Plant">
        <title>Genomic evolution and insights into agronomic trait innovations of Sesamum species.</title>
        <authorList>
            <person name="Miao H."/>
            <person name="Wang L."/>
            <person name="Qu L."/>
            <person name="Liu H."/>
            <person name="Sun Y."/>
            <person name="Le M."/>
            <person name="Wang Q."/>
            <person name="Wei S."/>
            <person name="Zheng Y."/>
            <person name="Lin W."/>
            <person name="Duan Y."/>
            <person name="Cao H."/>
            <person name="Xiong S."/>
            <person name="Wang X."/>
            <person name="Wei L."/>
            <person name="Li C."/>
            <person name="Ma Q."/>
            <person name="Ju M."/>
            <person name="Zhao R."/>
            <person name="Li G."/>
            <person name="Mu C."/>
            <person name="Tian Q."/>
            <person name="Mei H."/>
            <person name="Zhang T."/>
            <person name="Gao T."/>
            <person name="Zhang H."/>
        </authorList>
    </citation>
    <scope>NUCLEOTIDE SEQUENCE</scope>
    <source>
        <strain evidence="6">K16</strain>
    </source>
</reference>
<name>A0AAE1XE30_9LAMI</name>
<keyword evidence="2 3" id="KW-0694">RNA-binding</keyword>
<feature type="domain" description="DRBM" evidence="5">
    <location>
        <begin position="55"/>
        <end position="124"/>
    </location>
</feature>
<feature type="region of interest" description="Disordered" evidence="4">
    <location>
        <begin position="1"/>
        <end position="20"/>
    </location>
</feature>
<accession>A0AAE1XE30</accession>
<dbReference type="SUPFAM" id="SSF54768">
    <property type="entry name" value="dsRNA-binding domain-like"/>
    <property type="match status" value="1"/>
</dbReference>
<organism evidence="6 7">
    <name type="scientific">Sesamum angolense</name>
    <dbReference type="NCBI Taxonomy" id="2727404"/>
    <lineage>
        <taxon>Eukaryota</taxon>
        <taxon>Viridiplantae</taxon>
        <taxon>Streptophyta</taxon>
        <taxon>Embryophyta</taxon>
        <taxon>Tracheophyta</taxon>
        <taxon>Spermatophyta</taxon>
        <taxon>Magnoliopsida</taxon>
        <taxon>eudicotyledons</taxon>
        <taxon>Gunneridae</taxon>
        <taxon>Pentapetalae</taxon>
        <taxon>asterids</taxon>
        <taxon>lamiids</taxon>
        <taxon>Lamiales</taxon>
        <taxon>Pedaliaceae</taxon>
        <taxon>Sesamum</taxon>
    </lineage>
</organism>
<evidence type="ECO:0000256" key="4">
    <source>
        <dbReference type="SAM" id="MobiDB-lite"/>
    </source>
</evidence>
<proteinExistence type="predicted"/>
<evidence type="ECO:0000256" key="2">
    <source>
        <dbReference type="ARBA" id="ARBA00022884"/>
    </source>
</evidence>
<dbReference type="Pfam" id="PF00035">
    <property type="entry name" value="dsrm"/>
    <property type="match status" value="1"/>
</dbReference>
<comment type="caution">
    <text evidence="6">The sequence shown here is derived from an EMBL/GenBank/DDBJ whole genome shotgun (WGS) entry which is preliminary data.</text>
</comment>
<dbReference type="PROSITE" id="PS50137">
    <property type="entry name" value="DS_RBD"/>
    <property type="match status" value="1"/>
</dbReference>
<gene>
    <name evidence="6" type="ORF">Sango_0085500</name>
</gene>
<dbReference type="GO" id="GO:0003723">
    <property type="term" value="F:RNA binding"/>
    <property type="evidence" value="ECO:0007669"/>
    <property type="project" value="UniProtKB-UniRule"/>
</dbReference>
<dbReference type="InterPro" id="IPR014720">
    <property type="entry name" value="dsRBD_dom"/>
</dbReference>
<dbReference type="Gene3D" id="3.30.160.20">
    <property type="match status" value="1"/>
</dbReference>
<keyword evidence="1" id="KW-0677">Repeat</keyword>
<evidence type="ECO:0000313" key="7">
    <source>
        <dbReference type="Proteomes" id="UP001289374"/>
    </source>
</evidence>
<evidence type="ECO:0000256" key="3">
    <source>
        <dbReference type="PROSITE-ProRule" id="PRU00266"/>
    </source>
</evidence>
<evidence type="ECO:0000313" key="6">
    <source>
        <dbReference type="EMBL" id="KAK4410125.1"/>
    </source>
</evidence>
<dbReference type="Proteomes" id="UP001289374">
    <property type="component" value="Unassembled WGS sequence"/>
</dbReference>
<reference evidence="6" key="1">
    <citation type="submission" date="2020-06" db="EMBL/GenBank/DDBJ databases">
        <authorList>
            <person name="Li T."/>
            <person name="Hu X."/>
            <person name="Zhang T."/>
            <person name="Song X."/>
            <person name="Zhang H."/>
            <person name="Dai N."/>
            <person name="Sheng W."/>
            <person name="Hou X."/>
            <person name="Wei L."/>
        </authorList>
    </citation>
    <scope>NUCLEOTIDE SEQUENCE</scope>
    <source>
        <strain evidence="6">K16</strain>
        <tissue evidence="6">Leaf</tissue>
    </source>
</reference>
<evidence type="ECO:0000259" key="5">
    <source>
        <dbReference type="PROSITE" id="PS50137"/>
    </source>
</evidence>
<dbReference type="PANTHER" id="PTHR46031:SF37">
    <property type="entry name" value="DRBM DOMAIN-CONTAINING PROTEIN"/>
    <property type="match status" value="1"/>
</dbReference>
<dbReference type="SMART" id="SM00358">
    <property type="entry name" value="DSRM"/>
    <property type="match status" value="1"/>
</dbReference>
<evidence type="ECO:0000256" key="1">
    <source>
        <dbReference type="ARBA" id="ARBA00022737"/>
    </source>
</evidence>
<dbReference type="AlphaFoldDB" id="A0AAE1XE30"/>
<protein>
    <recommendedName>
        <fullName evidence="5">DRBM domain-containing protein</fullName>
    </recommendedName>
</protein>
<sequence length="358" mass="39183">MTRNHVGSARADLCKAKGGRSPSSILCQIITMSVPPDPLPLPLPPPAPGIPEDFWFKNRLQEFTQKASIPLPVYETSSEGVPHAPRFRSQVWVDGTCFASRSTFSNRKMAEQDAAKHALIGIQEKVKNEGSLRVLQSEPLEDSAAISLVNKRKEIDVGEGSSTDPFATISKSSSVAPLPAIQLMIPESTPEQLSNTQVVPQFLHEFKKPKSQTSLPAVAPPIVFVPPASEQAVISSTSGKKRNRKNKKTKKKSARSTSVNNPLDSSEPPCFLSCPNEQLTPARYFCPIPSTLPFWSPKLDLWFSNSRSGLIPSTSSGIRLVPQELYVACRFFPVSGWSSSNCFAKFFLIGEDCVEDLD</sequence>
<dbReference type="EMBL" id="JACGWL010000001">
    <property type="protein sequence ID" value="KAK4410125.1"/>
    <property type="molecule type" value="Genomic_DNA"/>
</dbReference>
<feature type="region of interest" description="Disordered" evidence="4">
    <location>
        <begin position="233"/>
        <end position="268"/>
    </location>
</feature>